<proteinExistence type="predicted"/>
<comment type="caution">
    <text evidence="2">The sequence shown here is derived from an EMBL/GenBank/DDBJ whole genome shotgun (WGS) entry which is preliminary data.</text>
</comment>
<organism evidence="2 3">
    <name type="scientific">Aetokthonos hydrillicola Thurmond2011</name>
    <dbReference type="NCBI Taxonomy" id="2712845"/>
    <lineage>
        <taxon>Bacteria</taxon>
        <taxon>Bacillati</taxon>
        <taxon>Cyanobacteriota</taxon>
        <taxon>Cyanophyceae</taxon>
        <taxon>Nostocales</taxon>
        <taxon>Hapalosiphonaceae</taxon>
        <taxon>Aetokthonos</taxon>
    </lineage>
</organism>
<protein>
    <submittedName>
        <fullName evidence="2">Glycosyltransferase</fullName>
    </submittedName>
</protein>
<dbReference type="InterPro" id="IPR029044">
    <property type="entry name" value="Nucleotide-diphossugar_trans"/>
</dbReference>
<dbReference type="Gene3D" id="3.90.550.10">
    <property type="entry name" value="Spore Coat Polysaccharide Biosynthesis Protein SpsA, Chain A"/>
    <property type="match status" value="1"/>
</dbReference>
<evidence type="ECO:0000313" key="2">
    <source>
        <dbReference type="EMBL" id="MDR9894713.1"/>
    </source>
</evidence>
<dbReference type="RefSeq" id="WP_208339761.1">
    <property type="nucleotide sequence ID" value="NZ_CAWQFN010000563.1"/>
</dbReference>
<dbReference type="EMBL" id="JAALHA020000003">
    <property type="protein sequence ID" value="MDR9894713.1"/>
    <property type="molecule type" value="Genomic_DNA"/>
</dbReference>
<feature type="domain" description="Glycosyltransferase 2-like" evidence="1">
    <location>
        <begin position="11"/>
        <end position="108"/>
    </location>
</feature>
<evidence type="ECO:0000259" key="1">
    <source>
        <dbReference type="Pfam" id="PF00535"/>
    </source>
</evidence>
<sequence>MSNSVNYPSISVVIPSFNQGQYIEETLLSVIGQQYPNLEILVIDGGSTDNTVEILEQYSSHISYWHSKPDKGQADAINQGMSLSSGDVVCWLNSDDMYLPGTLLDVGKRFIGRTNKSHLIYGAAVTIDESGKTLDSTAQTGAPFEQFRLTYLDFIVQPSSFWTRTLWEQTGNLNIKYNYILDWDWFIRASKLIEFEYIQKFYSIYRFHPLHKTSNGGAKRREEILEVVNKYSSKYWQILYSEVNRKYQIIKKQNDLMQRFRIPRRHSILPILFPKTMSLTKQKQDFQTVLLMYGI</sequence>
<evidence type="ECO:0000313" key="3">
    <source>
        <dbReference type="Proteomes" id="UP000667802"/>
    </source>
</evidence>
<dbReference type="InterPro" id="IPR001173">
    <property type="entry name" value="Glyco_trans_2-like"/>
</dbReference>
<dbReference type="PANTHER" id="PTHR22916">
    <property type="entry name" value="GLYCOSYLTRANSFERASE"/>
    <property type="match status" value="1"/>
</dbReference>
<dbReference type="CDD" id="cd06433">
    <property type="entry name" value="GT_2_WfgS_like"/>
    <property type="match status" value="1"/>
</dbReference>
<keyword evidence="3" id="KW-1185">Reference proteome</keyword>
<accession>A0AAP5I445</accession>
<reference evidence="3" key="1">
    <citation type="journal article" date="2021" name="Science">
        <title>Hunting the eagle killer: A cyanobacterial neurotoxin causes vacuolar myelinopathy.</title>
        <authorList>
            <person name="Breinlinger S."/>
            <person name="Phillips T.J."/>
            <person name="Haram B.N."/>
            <person name="Mares J."/>
            <person name="Martinez Yerena J.A."/>
            <person name="Hrouzek P."/>
            <person name="Sobotka R."/>
            <person name="Henderson W.M."/>
            <person name="Schmieder P."/>
            <person name="Williams S.M."/>
            <person name="Lauderdale J.D."/>
            <person name="Wilde H.D."/>
            <person name="Gerrin W."/>
            <person name="Kust A."/>
            <person name="Washington J.W."/>
            <person name="Wagner C."/>
            <person name="Geier B."/>
            <person name="Liebeke M."/>
            <person name="Enke H."/>
            <person name="Niedermeyer T.H.J."/>
            <person name="Wilde S.B."/>
        </authorList>
    </citation>
    <scope>NUCLEOTIDE SEQUENCE [LARGE SCALE GENOMIC DNA]</scope>
    <source>
        <strain evidence="3">Thurmond2011</strain>
    </source>
</reference>
<name>A0AAP5I445_9CYAN</name>
<dbReference type="AlphaFoldDB" id="A0AAP5I445"/>
<dbReference type="PANTHER" id="PTHR22916:SF65">
    <property type="entry name" value="SLR1065 PROTEIN"/>
    <property type="match status" value="1"/>
</dbReference>
<dbReference type="Proteomes" id="UP000667802">
    <property type="component" value="Unassembled WGS sequence"/>
</dbReference>
<dbReference type="SUPFAM" id="SSF53448">
    <property type="entry name" value="Nucleotide-diphospho-sugar transferases"/>
    <property type="match status" value="1"/>
</dbReference>
<dbReference type="Pfam" id="PF00535">
    <property type="entry name" value="Glycos_transf_2"/>
    <property type="match status" value="1"/>
</dbReference>
<gene>
    <name evidence="2" type="ORF">G7B40_009040</name>
</gene>